<dbReference type="KEGG" id="vgu:HYG85_04790"/>
<dbReference type="PANTHER" id="PTHR46566">
    <property type="entry name" value="1-PHOSPHOFRUCTOKINASE-RELATED"/>
    <property type="match status" value="1"/>
</dbReference>
<keyword evidence="6" id="KW-0423">Lactose metabolism</keyword>
<dbReference type="NCBIfam" id="TIGR03168">
    <property type="entry name" value="1-PFK"/>
    <property type="match status" value="1"/>
</dbReference>
<evidence type="ECO:0000313" key="9">
    <source>
        <dbReference type="Proteomes" id="UP000677305"/>
    </source>
</evidence>
<dbReference type="GO" id="GO:0005988">
    <property type="term" value="P:lactose metabolic process"/>
    <property type="evidence" value="ECO:0007669"/>
    <property type="project" value="UniProtKB-KW"/>
</dbReference>
<dbReference type="RefSeq" id="WP_212692520.1">
    <property type="nucleotide sequence ID" value="NZ_CP058561.1"/>
</dbReference>
<comment type="similarity">
    <text evidence="6">Belongs to the carbohydrate kinase PfkB family. LacC subfamily.</text>
</comment>
<dbReference type="PIRSF" id="PIRSF000535">
    <property type="entry name" value="1PFK/6PFK/LacC"/>
    <property type="match status" value="1"/>
</dbReference>
<accession>A0A8J8SB52</accession>
<dbReference type="AlphaFoldDB" id="A0A8J8SB52"/>
<protein>
    <recommendedName>
        <fullName evidence="6">Tagatose-6-phosphate kinase</fullName>
        <ecNumber evidence="6">2.7.1.144</ecNumber>
    </recommendedName>
</protein>
<name>A0A8J8SB52_9FIRM</name>
<dbReference type="InterPro" id="IPR011611">
    <property type="entry name" value="PfkB_dom"/>
</dbReference>
<keyword evidence="9" id="KW-1185">Reference proteome</keyword>
<comment type="similarity">
    <text evidence="1">Belongs to the carbohydrate kinase pfkB family.</text>
</comment>
<evidence type="ECO:0000313" key="8">
    <source>
        <dbReference type="EMBL" id="QUH28269.1"/>
    </source>
</evidence>
<dbReference type="GO" id="GO:0005829">
    <property type="term" value="C:cytosol"/>
    <property type="evidence" value="ECO:0007669"/>
    <property type="project" value="TreeGrafter"/>
</dbReference>
<dbReference type="GO" id="GO:0009024">
    <property type="term" value="F:tagatose-6-phosphate kinase activity"/>
    <property type="evidence" value="ECO:0007669"/>
    <property type="project" value="UniProtKB-EC"/>
</dbReference>
<evidence type="ECO:0000256" key="3">
    <source>
        <dbReference type="ARBA" id="ARBA00022741"/>
    </source>
</evidence>
<keyword evidence="5 6" id="KW-0067">ATP-binding</keyword>
<dbReference type="EC" id="2.7.1.144" evidence="6"/>
<dbReference type="PANTHER" id="PTHR46566:SF5">
    <property type="entry name" value="1-PHOSPHOFRUCTOKINASE"/>
    <property type="match status" value="1"/>
</dbReference>
<dbReference type="GO" id="GO:0016052">
    <property type="term" value="P:carbohydrate catabolic process"/>
    <property type="evidence" value="ECO:0007669"/>
    <property type="project" value="UniProtKB-ARBA"/>
</dbReference>
<evidence type="ECO:0000256" key="4">
    <source>
        <dbReference type="ARBA" id="ARBA00022777"/>
    </source>
</evidence>
<dbReference type="GO" id="GO:0005524">
    <property type="term" value="F:ATP binding"/>
    <property type="evidence" value="ECO:0007669"/>
    <property type="project" value="UniProtKB-KW"/>
</dbReference>
<dbReference type="Pfam" id="PF00294">
    <property type="entry name" value="PfkB"/>
    <property type="match status" value="1"/>
</dbReference>
<evidence type="ECO:0000256" key="1">
    <source>
        <dbReference type="ARBA" id="ARBA00005380"/>
    </source>
</evidence>
<evidence type="ECO:0000256" key="6">
    <source>
        <dbReference type="PIRNR" id="PIRNR000535"/>
    </source>
</evidence>
<dbReference type="CDD" id="cd01164">
    <property type="entry name" value="FruK_PfkB_like"/>
    <property type="match status" value="1"/>
</dbReference>
<keyword evidence="3 6" id="KW-0547">Nucleotide-binding</keyword>
<evidence type="ECO:0000256" key="5">
    <source>
        <dbReference type="ARBA" id="ARBA00022840"/>
    </source>
</evidence>
<dbReference type="EMBL" id="CP058561">
    <property type="protein sequence ID" value="QUH28269.1"/>
    <property type="molecule type" value="Genomic_DNA"/>
</dbReference>
<dbReference type="UniPathway" id="UPA00704">
    <property type="reaction ID" value="UER00715"/>
</dbReference>
<keyword evidence="2 6" id="KW-0808">Transferase</keyword>
<organism evidence="8 9">
    <name type="scientific">Vallitalea guaymasensis</name>
    <dbReference type="NCBI Taxonomy" id="1185412"/>
    <lineage>
        <taxon>Bacteria</taxon>
        <taxon>Bacillati</taxon>
        <taxon>Bacillota</taxon>
        <taxon>Clostridia</taxon>
        <taxon>Lachnospirales</taxon>
        <taxon>Vallitaleaceae</taxon>
        <taxon>Vallitalea</taxon>
    </lineage>
</organism>
<dbReference type="FunFam" id="3.40.1190.20:FF:000001">
    <property type="entry name" value="Phosphofructokinase"/>
    <property type="match status" value="1"/>
</dbReference>
<comment type="catalytic activity">
    <reaction evidence="6">
        <text>D-tagatofuranose 6-phosphate + ATP = D-tagatofuranose 1,6-bisphosphate + ADP + H(+)</text>
        <dbReference type="Rhea" id="RHEA:12420"/>
        <dbReference type="ChEBI" id="CHEBI:15378"/>
        <dbReference type="ChEBI" id="CHEBI:30616"/>
        <dbReference type="ChEBI" id="CHEBI:58694"/>
        <dbReference type="ChEBI" id="CHEBI:58695"/>
        <dbReference type="ChEBI" id="CHEBI:456216"/>
        <dbReference type="EC" id="2.7.1.144"/>
    </reaction>
</comment>
<dbReference type="GO" id="GO:0044281">
    <property type="term" value="P:small molecule metabolic process"/>
    <property type="evidence" value="ECO:0007669"/>
    <property type="project" value="UniProtKB-ARBA"/>
</dbReference>
<gene>
    <name evidence="8" type="primary">pfkB</name>
    <name evidence="8" type="ORF">HYG85_04790</name>
</gene>
<comment type="pathway">
    <text evidence="6">Carbohydrate metabolism; D-tagatose 6-phosphate degradation; D-glyceraldehyde 3-phosphate and glycerone phosphate from D-tagatose 6-phosphate: step 1/2.</text>
</comment>
<evidence type="ECO:0000259" key="7">
    <source>
        <dbReference type="Pfam" id="PF00294"/>
    </source>
</evidence>
<dbReference type="SUPFAM" id="SSF53613">
    <property type="entry name" value="Ribokinase-like"/>
    <property type="match status" value="1"/>
</dbReference>
<proteinExistence type="inferred from homology"/>
<reference evidence="8 9" key="1">
    <citation type="submission" date="2020-07" db="EMBL/GenBank/DDBJ databases">
        <title>Vallitalea guaymasensis genome.</title>
        <authorList>
            <person name="Postec A."/>
        </authorList>
    </citation>
    <scope>NUCLEOTIDE SEQUENCE [LARGE SCALE GENOMIC DNA]</scope>
    <source>
        <strain evidence="8 9">Ra1766G1</strain>
    </source>
</reference>
<dbReference type="InterPro" id="IPR022463">
    <property type="entry name" value="1-PFruKinase"/>
</dbReference>
<feature type="domain" description="Carbohydrate kinase PfkB" evidence="7">
    <location>
        <begin position="6"/>
        <end position="289"/>
    </location>
</feature>
<dbReference type="NCBIfam" id="TIGR03828">
    <property type="entry name" value="pfkB"/>
    <property type="match status" value="1"/>
</dbReference>
<dbReference type="InterPro" id="IPR017583">
    <property type="entry name" value="Tagatose/fructose_Pkinase"/>
</dbReference>
<dbReference type="InterPro" id="IPR029056">
    <property type="entry name" value="Ribokinase-like"/>
</dbReference>
<keyword evidence="4" id="KW-0418">Kinase</keyword>
<dbReference type="Gene3D" id="3.40.1190.20">
    <property type="match status" value="1"/>
</dbReference>
<dbReference type="GO" id="GO:2001059">
    <property type="term" value="P:D-tagatose 6-phosphate catabolic process"/>
    <property type="evidence" value="ECO:0007669"/>
    <property type="project" value="UniProtKB-UniPathway"/>
</dbReference>
<evidence type="ECO:0000256" key="2">
    <source>
        <dbReference type="ARBA" id="ARBA00022679"/>
    </source>
</evidence>
<dbReference type="Proteomes" id="UP000677305">
    <property type="component" value="Chromosome"/>
</dbReference>
<dbReference type="GO" id="GO:0008662">
    <property type="term" value="F:1-phosphofructokinase activity"/>
    <property type="evidence" value="ECO:0007669"/>
    <property type="project" value="InterPro"/>
</dbReference>
<sequence>MILTITMNPAIDKVYIIDNYKLGEVHRPIKTVASAGGKGLNVAKVAKTMGEKVAATGLLGGSNGDFINNKVKELGIESRFIKVSGETRICVNVSDTVNQISTEILEAGPVVSEYEVDKFIKAYENMLNDVKVVTISGSLPKGISNDFYKVLIDIAKKHDKKVILDTSSKAFIEGIKAIPYMVKPNTDEIKQVYNGDVSTLEGLVKAIEHFKKMGVEVPVISLGKDGCIAGLDEGIYRFTIPPARVINTVGSGDSFIAGCAIGLEREMSQIDMIRMGMACGTANTQFAQTGYVEKELVDLYFSQVEVAVIG</sequence>